<evidence type="ECO:0000256" key="6">
    <source>
        <dbReference type="ARBA" id="ARBA00023242"/>
    </source>
</evidence>
<evidence type="ECO:0000256" key="1">
    <source>
        <dbReference type="ARBA" id="ARBA00004123"/>
    </source>
</evidence>
<proteinExistence type="predicted"/>
<keyword evidence="3" id="KW-0677">Repeat</keyword>
<feature type="domain" description="C2H2-type" evidence="9">
    <location>
        <begin position="315"/>
        <end position="342"/>
    </location>
</feature>
<dbReference type="SUPFAM" id="SSF57716">
    <property type="entry name" value="Glucocorticoid receptor-like (DNA-binding domain)"/>
    <property type="match status" value="1"/>
</dbReference>
<evidence type="ECO:0000256" key="4">
    <source>
        <dbReference type="ARBA" id="ARBA00022771"/>
    </source>
</evidence>
<keyword evidence="5 8" id="KW-0862">Zinc</keyword>
<evidence type="ECO:0000313" key="12">
    <source>
        <dbReference type="Proteomes" id="UP001314205"/>
    </source>
</evidence>
<evidence type="ECO:0000259" key="9">
    <source>
        <dbReference type="PROSITE" id="PS50157"/>
    </source>
</evidence>
<dbReference type="SMART" id="SM00355">
    <property type="entry name" value="ZnF_C2H2"/>
    <property type="match status" value="11"/>
</dbReference>
<keyword evidence="12" id="KW-1185">Reference proteome</keyword>
<protein>
    <recommendedName>
        <fullName evidence="13">Zinc finger protein</fullName>
    </recommendedName>
</protein>
<feature type="domain" description="C2H2-type" evidence="9">
    <location>
        <begin position="399"/>
        <end position="426"/>
    </location>
</feature>
<dbReference type="GO" id="GO:0008270">
    <property type="term" value="F:zinc ion binding"/>
    <property type="evidence" value="ECO:0007669"/>
    <property type="project" value="UniProtKB-UniRule"/>
</dbReference>
<dbReference type="FunFam" id="3.30.160.60:FF:000744">
    <property type="entry name" value="zinc finger E-box-binding homeobox 1"/>
    <property type="match status" value="1"/>
</dbReference>
<dbReference type="Pfam" id="PF13894">
    <property type="entry name" value="zf-C2H2_4"/>
    <property type="match status" value="1"/>
</dbReference>
<feature type="domain" description="C2H2-type" evidence="9">
    <location>
        <begin position="131"/>
        <end position="158"/>
    </location>
</feature>
<feature type="binding site" evidence="8">
    <location>
        <position position="58"/>
    </location>
    <ligand>
        <name>Zn(2+)</name>
        <dbReference type="ChEBI" id="CHEBI:29105"/>
    </ligand>
</feature>
<dbReference type="InterPro" id="IPR036236">
    <property type="entry name" value="Znf_C2H2_sf"/>
</dbReference>
<evidence type="ECO:0000256" key="8">
    <source>
        <dbReference type="PROSITE-ProRule" id="PRU01263"/>
    </source>
</evidence>
<dbReference type="PROSITE" id="PS00028">
    <property type="entry name" value="ZINC_FINGER_C2H2_1"/>
    <property type="match status" value="11"/>
</dbReference>
<dbReference type="SMART" id="SM00868">
    <property type="entry name" value="zf-AD"/>
    <property type="match status" value="1"/>
</dbReference>
<name>A0AAV1KK07_9NEOP</name>
<dbReference type="Pfam" id="PF07776">
    <property type="entry name" value="zf-AD"/>
    <property type="match status" value="1"/>
</dbReference>
<sequence>MVDLTITCRTCMKSSDNLVDLFGPLKIEDNYNILLADILMITTATQVSRDDGLPRSICSECVNILEMFVIFRNNALKCEEQLKKLVLLQSTLKEELKDDATCVEPTYESIKICSTNSQSPKFETKTEANLYVCDKCKKQYVSHKRFLNHLATHDESSFSRQLDVEVKLEPDFTDSLDDNVSESAILDIETDSRDEYKCNECNQIFYKERSLISHRRKHRNCNLKNDGNPRFECDYCGKDFSMKPLLKRHLKLHSIDRPYICSKCPKRYTRQDQLLEHMKRHNKVKTHICTYCNKGFFQLCSLKDHLRVHTKEAPYLCSECGKSFSSNSNLRQHMNRHTGIKPFACTFCPKTFTTKGQMMGHLTTHTGAHPHKCDECGASFTKLNSLKKHKFIHLDIKAFACDTCNKRFSCNDHLKRHKRIHTGEKPYRCKYCDRAFTQSNDVAKHMRMHVGQNIYQCTECSMKFRLMRDLKKHYPIHYIKGEETPTVPIGKGMVAPVVVLKSAEEPTTAIPEEPISHTDRQITITVNSNGYRDGVAGDIIINVVPQNS</sequence>
<dbReference type="FunFam" id="3.30.160.60:FF:000110">
    <property type="entry name" value="Zinc finger protein-like"/>
    <property type="match status" value="1"/>
</dbReference>
<keyword evidence="6" id="KW-0539">Nucleus</keyword>
<evidence type="ECO:0000313" key="11">
    <source>
        <dbReference type="EMBL" id="CAK1582978.1"/>
    </source>
</evidence>
<dbReference type="FunFam" id="3.30.160.60:FF:000446">
    <property type="entry name" value="Zinc finger protein"/>
    <property type="match status" value="1"/>
</dbReference>
<feature type="domain" description="C2H2-type" evidence="9">
    <location>
        <begin position="231"/>
        <end position="258"/>
    </location>
</feature>
<reference evidence="11 12" key="1">
    <citation type="submission" date="2023-11" db="EMBL/GenBank/DDBJ databases">
        <authorList>
            <person name="Hedman E."/>
            <person name="Englund M."/>
            <person name="Stromberg M."/>
            <person name="Nyberg Akerstrom W."/>
            <person name="Nylinder S."/>
            <person name="Jareborg N."/>
            <person name="Kallberg Y."/>
            <person name="Kronander E."/>
        </authorList>
    </citation>
    <scope>NUCLEOTIDE SEQUENCE [LARGE SCALE GENOMIC DNA]</scope>
</reference>
<dbReference type="GO" id="GO:0005634">
    <property type="term" value="C:nucleus"/>
    <property type="evidence" value="ECO:0007669"/>
    <property type="project" value="UniProtKB-SubCell"/>
</dbReference>
<dbReference type="FunFam" id="3.30.160.60:FF:002343">
    <property type="entry name" value="Zinc finger protein 33A"/>
    <property type="match status" value="1"/>
</dbReference>
<feature type="domain" description="C2H2-type" evidence="9">
    <location>
        <begin position="259"/>
        <end position="286"/>
    </location>
</feature>
<feature type="domain" description="C2H2-type" evidence="9">
    <location>
        <begin position="196"/>
        <end position="218"/>
    </location>
</feature>
<dbReference type="Proteomes" id="UP001314205">
    <property type="component" value="Unassembled WGS sequence"/>
</dbReference>
<dbReference type="Pfam" id="PF13912">
    <property type="entry name" value="zf-C2H2_6"/>
    <property type="match status" value="1"/>
</dbReference>
<feature type="binding site" evidence="8">
    <location>
        <position position="61"/>
    </location>
    <ligand>
        <name>Zn(2+)</name>
        <dbReference type="ChEBI" id="CHEBI:29105"/>
    </ligand>
</feature>
<evidence type="ECO:0000256" key="7">
    <source>
        <dbReference type="PROSITE-ProRule" id="PRU00042"/>
    </source>
</evidence>
<dbReference type="GO" id="GO:0006355">
    <property type="term" value="P:regulation of DNA-templated transcription"/>
    <property type="evidence" value="ECO:0007669"/>
    <property type="project" value="UniProtKB-ARBA"/>
</dbReference>
<dbReference type="PROSITE" id="PS50157">
    <property type="entry name" value="ZINC_FINGER_C2H2_2"/>
    <property type="match status" value="11"/>
</dbReference>
<accession>A0AAV1KK07</accession>
<evidence type="ECO:0008006" key="13">
    <source>
        <dbReference type="Google" id="ProtNLM"/>
    </source>
</evidence>
<dbReference type="PANTHER" id="PTHR24406">
    <property type="entry name" value="TRANSCRIPTIONAL REPRESSOR CTCFL-RELATED"/>
    <property type="match status" value="1"/>
</dbReference>
<dbReference type="AlphaFoldDB" id="A0AAV1KK07"/>
<evidence type="ECO:0000256" key="2">
    <source>
        <dbReference type="ARBA" id="ARBA00022723"/>
    </source>
</evidence>
<comment type="subcellular location">
    <subcellularLocation>
        <location evidence="1">Nucleus</location>
    </subcellularLocation>
</comment>
<evidence type="ECO:0000259" key="10">
    <source>
        <dbReference type="PROSITE" id="PS51915"/>
    </source>
</evidence>
<evidence type="ECO:0000256" key="3">
    <source>
        <dbReference type="ARBA" id="ARBA00022737"/>
    </source>
</evidence>
<feature type="domain" description="C2H2-type" evidence="9">
    <location>
        <begin position="371"/>
        <end position="398"/>
    </location>
</feature>
<dbReference type="FunFam" id="3.30.160.60:FF:000100">
    <property type="entry name" value="Zinc finger 45-like"/>
    <property type="match status" value="1"/>
</dbReference>
<keyword evidence="4 7" id="KW-0863">Zinc-finger</keyword>
<feature type="domain" description="ZAD" evidence="10">
    <location>
        <begin position="6"/>
        <end position="85"/>
    </location>
</feature>
<dbReference type="EMBL" id="CAVLGL010000046">
    <property type="protein sequence ID" value="CAK1582978.1"/>
    <property type="molecule type" value="Genomic_DNA"/>
</dbReference>
<feature type="domain" description="C2H2-type" evidence="9">
    <location>
        <begin position="287"/>
        <end position="314"/>
    </location>
</feature>
<keyword evidence="2 8" id="KW-0479">Metal-binding</keyword>
<dbReference type="InterPro" id="IPR050888">
    <property type="entry name" value="ZnF_C2H2-type_TF"/>
</dbReference>
<dbReference type="InterPro" id="IPR012934">
    <property type="entry name" value="Znf_AD"/>
</dbReference>
<evidence type="ECO:0000256" key="5">
    <source>
        <dbReference type="ARBA" id="ARBA00022833"/>
    </source>
</evidence>
<feature type="domain" description="C2H2-type" evidence="9">
    <location>
        <begin position="427"/>
        <end position="454"/>
    </location>
</feature>
<dbReference type="Pfam" id="PF00096">
    <property type="entry name" value="zf-C2H2"/>
    <property type="match status" value="5"/>
</dbReference>
<dbReference type="FunFam" id="3.30.160.60:FF:000065">
    <property type="entry name" value="B-cell CLL/lymphoma 6, member B"/>
    <property type="match status" value="2"/>
</dbReference>
<feature type="domain" description="C2H2-type" evidence="9">
    <location>
        <begin position="455"/>
        <end position="477"/>
    </location>
</feature>
<comment type="caution">
    <text evidence="11">The sequence shown here is derived from an EMBL/GenBank/DDBJ whole genome shotgun (WGS) entry which is preliminary data.</text>
</comment>
<feature type="binding site" evidence="8">
    <location>
        <position position="11"/>
    </location>
    <ligand>
        <name>Zn(2+)</name>
        <dbReference type="ChEBI" id="CHEBI:29105"/>
    </ligand>
</feature>
<dbReference type="Gene3D" id="3.30.160.60">
    <property type="entry name" value="Classic Zinc Finger"/>
    <property type="match status" value="10"/>
</dbReference>
<feature type="binding site" evidence="8">
    <location>
        <position position="8"/>
    </location>
    <ligand>
        <name>Zn(2+)</name>
        <dbReference type="ChEBI" id="CHEBI:29105"/>
    </ligand>
</feature>
<dbReference type="SUPFAM" id="SSF57667">
    <property type="entry name" value="beta-beta-alpha zinc fingers"/>
    <property type="match status" value="6"/>
</dbReference>
<feature type="domain" description="C2H2-type" evidence="9">
    <location>
        <begin position="343"/>
        <end position="370"/>
    </location>
</feature>
<organism evidence="11 12">
    <name type="scientific">Parnassius mnemosyne</name>
    <name type="common">clouded apollo</name>
    <dbReference type="NCBI Taxonomy" id="213953"/>
    <lineage>
        <taxon>Eukaryota</taxon>
        <taxon>Metazoa</taxon>
        <taxon>Ecdysozoa</taxon>
        <taxon>Arthropoda</taxon>
        <taxon>Hexapoda</taxon>
        <taxon>Insecta</taxon>
        <taxon>Pterygota</taxon>
        <taxon>Neoptera</taxon>
        <taxon>Endopterygota</taxon>
        <taxon>Lepidoptera</taxon>
        <taxon>Glossata</taxon>
        <taxon>Ditrysia</taxon>
        <taxon>Papilionoidea</taxon>
        <taxon>Papilionidae</taxon>
        <taxon>Parnassiinae</taxon>
        <taxon>Parnassini</taxon>
        <taxon>Parnassius</taxon>
        <taxon>Driopa</taxon>
    </lineage>
</organism>
<dbReference type="Gene3D" id="3.40.1800.20">
    <property type="match status" value="1"/>
</dbReference>
<dbReference type="PROSITE" id="PS51915">
    <property type="entry name" value="ZAD"/>
    <property type="match status" value="1"/>
</dbReference>
<gene>
    <name evidence="11" type="ORF">PARMNEM_LOCUS4441</name>
</gene>
<dbReference type="InterPro" id="IPR013087">
    <property type="entry name" value="Znf_C2H2_type"/>
</dbReference>